<dbReference type="InterPro" id="IPR002156">
    <property type="entry name" value="RNaseH_domain"/>
</dbReference>
<dbReference type="CDD" id="cd09277">
    <property type="entry name" value="RNase_HI_bacteria_like"/>
    <property type="match status" value="1"/>
</dbReference>
<evidence type="ECO:0000313" key="3">
    <source>
        <dbReference type="Proteomes" id="UP000095564"/>
    </source>
</evidence>
<dbReference type="InterPro" id="IPR012337">
    <property type="entry name" value="RNaseH-like_sf"/>
</dbReference>
<evidence type="ECO:0000313" key="2">
    <source>
        <dbReference type="EMBL" id="CUQ07539.1"/>
    </source>
</evidence>
<dbReference type="SUPFAM" id="SSF53098">
    <property type="entry name" value="Ribonuclease H-like"/>
    <property type="match status" value="1"/>
</dbReference>
<gene>
    <name evidence="2" type="ORF">ERS852520_02983</name>
</gene>
<dbReference type="InterPro" id="IPR036397">
    <property type="entry name" value="RNaseH_sf"/>
</dbReference>
<dbReference type="Proteomes" id="UP000095564">
    <property type="component" value="Unassembled WGS sequence"/>
</dbReference>
<organism evidence="2 3">
    <name type="scientific">Anaerostipes hadrus</name>
    <dbReference type="NCBI Taxonomy" id="649756"/>
    <lineage>
        <taxon>Bacteria</taxon>
        <taxon>Bacillati</taxon>
        <taxon>Bacillota</taxon>
        <taxon>Clostridia</taxon>
        <taxon>Lachnospirales</taxon>
        <taxon>Lachnospiraceae</taxon>
        <taxon>Anaerostipes</taxon>
    </lineage>
</organism>
<name>A0A174TKX5_ANAHA</name>
<dbReference type="GO" id="GO:0004523">
    <property type="term" value="F:RNA-DNA hybrid ribonuclease activity"/>
    <property type="evidence" value="ECO:0007669"/>
    <property type="project" value="InterPro"/>
</dbReference>
<dbReference type="PROSITE" id="PS50879">
    <property type="entry name" value="RNASE_H_1"/>
    <property type="match status" value="1"/>
</dbReference>
<feature type="domain" description="RNase H type-1" evidence="1">
    <location>
        <begin position="3"/>
        <end position="137"/>
    </location>
</feature>
<dbReference type="OrthoDB" id="9811552at2"/>
<dbReference type="EMBL" id="CZAU01000039">
    <property type="protein sequence ID" value="CUQ07539.1"/>
    <property type="molecule type" value="Genomic_DNA"/>
</dbReference>
<dbReference type="Gene3D" id="3.30.420.10">
    <property type="entry name" value="Ribonuclease H-like superfamily/Ribonuclease H"/>
    <property type="match status" value="1"/>
</dbReference>
<proteinExistence type="predicted"/>
<dbReference type="Pfam" id="PF00075">
    <property type="entry name" value="RNase_H"/>
    <property type="match status" value="1"/>
</dbReference>
<sequence>METKNHAVAYVDGSYSNNIAGYGVVFFYEDAKEPEYFSGRCKNASMNNVSGEIEASLFAVNKALEYGCSSVDIFYDYIGIEYWATGAWRAKKEETMAYRDQMNFFKGMIDIQFHHVEAHTGDRWNEKADDLAINAVLGKKEEKIQEIDTYDAKDRGIKPECSAAIRRFYQKKDHKFKDFMQLKVGGIDRFSRLKEEDLEDMILSEMKETIEKGIHDPSGYNNVLKWMLRGLSLDDAMHKVNVDYEIASNCTYY</sequence>
<dbReference type="GO" id="GO:0003676">
    <property type="term" value="F:nucleic acid binding"/>
    <property type="evidence" value="ECO:0007669"/>
    <property type="project" value="InterPro"/>
</dbReference>
<evidence type="ECO:0000259" key="1">
    <source>
        <dbReference type="PROSITE" id="PS50879"/>
    </source>
</evidence>
<dbReference type="AlphaFoldDB" id="A0A174TKX5"/>
<dbReference type="RefSeq" id="WP_055161867.1">
    <property type="nucleotide sequence ID" value="NZ_CZAU01000039.1"/>
</dbReference>
<protein>
    <submittedName>
        <fullName evidence="2">Ribonuclease H</fullName>
    </submittedName>
</protein>
<reference evidence="2 3" key="1">
    <citation type="submission" date="2015-09" db="EMBL/GenBank/DDBJ databases">
        <authorList>
            <consortium name="Pathogen Informatics"/>
        </authorList>
    </citation>
    <scope>NUCLEOTIDE SEQUENCE [LARGE SCALE GENOMIC DNA]</scope>
    <source>
        <strain evidence="2 3">2789STDY5834908</strain>
    </source>
</reference>
<accession>A0A174TKX5</accession>